<dbReference type="Proteomes" id="UP000076727">
    <property type="component" value="Unassembled WGS sequence"/>
</dbReference>
<keyword evidence="2" id="KW-1185">Reference proteome</keyword>
<accession>A0A165KJN8</accession>
<reference evidence="1 2" key="1">
    <citation type="journal article" date="2016" name="Mol. Biol. Evol.">
        <title>Comparative Genomics of Early-Diverging Mushroom-Forming Fungi Provides Insights into the Origins of Lignocellulose Decay Capabilities.</title>
        <authorList>
            <person name="Nagy L.G."/>
            <person name="Riley R."/>
            <person name="Tritt A."/>
            <person name="Adam C."/>
            <person name="Daum C."/>
            <person name="Floudas D."/>
            <person name="Sun H."/>
            <person name="Yadav J.S."/>
            <person name="Pangilinan J."/>
            <person name="Larsson K.H."/>
            <person name="Matsuura K."/>
            <person name="Barry K."/>
            <person name="Labutti K."/>
            <person name="Kuo R."/>
            <person name="Ohm R.A."/>
            <person name="Bhattacharya S.S."/>
            <person name="Shirouzu T."/>
            <person name="Yoshinaga Y."/>
            <person name="Martin F.M."/>
            <person name="Grigoriev I.V."/>
            <person name="Hibbett D.S."/>
        </authorList>
    </citation>
    <scope>NUCLEOTIDE SEQUENCE [LARGE SCALE GENOMIC DNA]</scope>
    <source>
        <strain evidence="1 2">L-15889</strain>
    </source>
</reference>
<evidence type="ECO:0000313" key="2">
    <source>
        <dbReference type="Proteomes" id="UP000076727"/>
    </source>
</evidence>
<dbReference type="AlphaFoldDB" id="A0A165KJN8"/>
<sequence length="202" mass="22583">MSALARVAHYLPSPYVYLRNSWPQMKHPRGLDGSVERNNSDMRLVGKPESYFRAVWPPHISTSFSSNLPMCSLRDQVSHWVSRLSGPSEARTGKQLVRTYCVKLRQLPSLLPAVSTVQGVSEWISRRGGRVTLRCSRGLSEQDASAITVQPYGILRVLGRCAVMSQYRLGEINSFTSKRSNIYASSSDGFGAMGKRDTRQTE</sequence>
<evidence type="ECO:0000313" key="1">
    <source>
        <dbReference type="EMBL" id="KZT63230.1"/>
    </source>
</evidence>
<gene>
    <name evidence="1" type="ORF">DAEQUDRAFT_760586</name>
</gene>
<name>A0A165KJN8_9APHY</name>
<protein>
    <submittedName>
        <fullName evidence="1">Uncharacterized protein</fullName>
    </submittedName>
</protein>
<proteinExistence type="predicted"/>
<organism evidence="1 2">
    <name type="scientific">Daedalea quercina L-15889</name>
    <dbReference type="NCBI Taxonomy" id="1314783"/>
    <lineage>
        <taxon>Eukaryota</taxon>
        <taxon>Fungi</taxon>
        <taxon>Dikarya</taxon>
        <taxon>Basidiomycota</taxon>
        <taxon>Agaricomycotina</taxon>
        <taxon>Agaricomycetes</taxon>
        <taxon>Polyporales</taxon>
        <taxon>Fomitopsis</taxon>
    </lineage>
</organism>
<dbReference type="EMBL" id="KV429212">
    <property type="protein sequence ID" value="KZT63230.1"/>
    <property type="molecule type" value="Genomic_DNA"/>
</dbReference>